<dbReference type="InterPro" id="IPR051047">
    <property type="entry name" value="AccD/PCCB"/>
</dbReference>
<accession>E9SC73</accession>
<feature type="domain" description="CoA carboxyltransferase N-terminal" evidence="1">
    <location>
        <begin position="1"/>
        <end position="164"/>
    </location>
</feature>
<comment type="caution">
    <text evidence="3">The sequence shown here is derived from an EMBL/GenBank/DDBJ whole genome shotgun (WGS) entry which is preliminary data.</text>
</comment>
<dbReference type="SUPFAM" id="SSF52096">
    <property type="entry name" value="ClpP/crotonase"/>
    <property type="match status" value="2"/>
</dbReference>
<organism evidence="3 4">
    <name type="scientific">Ruminococcus albus 8</name>
    <dbReference type="NCBI Taxonomy" id="246199"/>
    <lineage>
        <taxon>Bacteria</taxon>
        <taxon>Bacillati</taxon>
        <taxon>Bacillota</taxon>
        <taxon>Clostridia</taxon>
        <taxon>Eubacteriales</taxon>
        <taxon>Oscillospiraceae</taxon>
        <taxon>Ruminococcus</taxon>
    </lineage>
</organism>
<feature type="domain" description="CoA carboxyltransferase C-terminal" evidence="2">
    <location>
        <begin position="195"/>
        <end position="453"/>
    </location>
</feature>
<dbReference type="Gene3D" id="3.90.226.10">
    <property type="entry name" value="2-enoyl-CoA Hydratase, Chain A, domain 1"/>
    <property type="match status" value="2"/>
</dbReference>
<dbReference type="GO" id="GO:0004658">
    <property type="term" value="F:propionyl-CoA carboxylase activity"/>
    <property type="evidence" value="ECO:0007669"/>
    <property type="project" value="TreeGrafter"/>
</dbReference>
<protein>
    <submittedName>
        <fullName evidence="3">Carboxyl transferase domain protein</fullName>
    </submittedName>
</protein>
<dbReference type="Proteomes" id="UP000004259">
    <property type="component" value="Unassembled WGS sequence"/>
</dbReference>
<dbReference type="PROSITE" id="PS50989">
    <property type="entry name" value="COA_CT_CTER"/>
    <property type="match status" value="1"/>
</dbReference>
<keyword evidence="3" id="KW-0808">Transferase</keyword>
<dbReference type="OrthoDB" id="9803706at2"/>
<dbReference type="EMBL" id="ADKM02000075">
    <property type="protein sequence ID" value="EGC03157.1"/>
    <property type="molecule type" value="Genomic_DNA"/>
</dbReference>
<sequence>MSETKKSLAELKALIADSAARTRLTYLFDEGKFTELDAFVGNGNETAGVITAYGYADGEPVYAFSQDVSVKSGAMTEAGAKKIAKVYDLAAKTGTPVIGIYDSYGADVNDSAAALRAYGELMLCTANLSGVVPQIAVVAGVCSGTAALLAEAADIVVMAKDASLYAAPNAKSNGSAENAAANGTVSVVCDDDKAAVEKARAILLKLPANNLSPVPVYEYEEPVAAAGTDIESITKSVFDADSVIELGNAFGGAAYTALATVNGETVGVAATNKTKDKLTADDCAKLARFVRTCDAFAIPVVTFVDTEGFAGSDETEAAGAVKSMSKLAHAYAEATTAKISVVTGKAYGAAYIALAGKGANADVAYALPEAVISALDPVTAVEFMEHDKLAGASDLAAARKALADEFAKTQASAANAAVNGLVDGIVDAAQLRTAVTDALAMMSGKRVSRLPKKHSNIQL</sequence>
<dbReference type="RefSeq" id="WP_002849296.1">
    <property type="nucleotide sequence ID" value="NZ_ADKM02000075.1"/>
</dbReference>
<dbReference type="PANTHER" id="PTHR43842:SF2">
    <property type="entry name" value="PROPIONYL-COA CARBOXYLASE BETA CHAIN, MITOCHONDRIAL"/>
    <property type="match status" value="1"/>
</dbReference>
<name>E9SC73_RUMAL</name>
<evidence type="ECO:0000259" key="1">
    <source>
        <dbReference type="PROSITE" id="PS50980"/>
    </source>
</evidence>
<reference evidence="3 4" key="1">
    <citation type="submission" date="2011-02" db="EMBL/GenBank/DDBJ databases">
        <authorList>
            <person name="Nelson K.E."/>
            <person name="Sutton G."/>
            <person name="Torralba M."/>
            <person name="Durkin S."/>
            <person name="Harkins D."/>
            <person name="Montgomery R."/>
            <person name="Ziemer C."/>
            <person name="Klaassens E."/>
            <person name="Ocuiv P."/>
            <person name="Morrison M."/>
        </authorList>
    </citation>
    <scope>NUCLEOTIDE SEQUENCE [LARGE SCALE GENOMIC DNA]</scope>
    <source>
        <strain evidence="3 4">8</strain>
    </source>
</reference>
<dbReference type="InterPro" id="IPR011763">
    <property type="entry name" value="COA_CT_C"/>
</dbReference>
<gene>
    <name evidence="3" type="ORF">CUS_6890</name>
</gene>
<dbReference type="Pfam" id="PF01039">
    <property type="entry name" value="Carboxyl_trans"/>
    <property type="match status" value="1"/>
</dbReference>
<dbReference type="PANTHER" id="PTHR43842">
    <property type="entry name" value="PROPIONYL-COA CARBOXYLASE BETA CHAIN"/>
    <property type="match status" value="1"/>
</dbReference>
<dbReference type="STRING" id="246199.CUS_6890"/>
<evidence type="ECO:0000259" key="2">
    <source>
        <dbReference type="PROSITE" id="PS50989"/>
    </source>
</evidence>
<dbReference type="GO" id="GO:0016740">
    <property type="term" value="F:transferase activity"/>
    <property type="evidence" value="ECO:0007669"/>
    <property type="project" value="UniProtKB-KW"/>
</dbReference>
<dbReference type="InterPro" id="IPR011762">
    <property type="entry name" value="COA_CT_N"/>
</dbReference>
<evidence type="ECO:0000313" key="4">
    <source>
        <dbReference type="Proteomes" id="UP000004259"/>
    </source>
</evidence>
<evidence type="ECO:0000313" key="3">
    <source>
        <dbReference type="EMBL" id="EGC03157.1"/>
    </source>
</evidence>
<proteinExistence type="predicted"/>
<dbReference type="PROSITE" id="PS50980">
    <property type="entry name" value="COA_CT_NTER"/>
    <property type="match status" value="1"/>
</dbReference>
<keyword evidence="4" id="KW-1185">Reference proteome</keyword>
<dbReference type="AlphaFoldDB" id="E9SC73"/>
<dbReference type="eggNOG" id="COG4799">
    <property type="taxonomic scope" value="Bacteria"/>
</dbReference>
<dbReference type="InterPro" id="IPR029045">
    <property type="entry name" value="ClpP/crotonase-like_dom_sf"/>
</dbReference>
<dbReference type="InterPro" id="IPR034733">
    <property type="entry name" value="AcCoA_carboxyl_beta"/>
</dbReference>